<gene>
    <name evidence="1" type="ORF">C8Q71DRAFT_718497</name>
</gene>
<comment type="caution">
    <text evidence="1">The sequence shown here is derived from an EMBL/GenBank/DDBJ whole genome shotgun (WGS) entry which is preliminary data.</text>
</comment>
<evidence type="ECO:0000313" key="1">
    <source>
        <dbReference type="EMBL" id="KAH9829268.1"/>
    </source>
</evidence>
<accession>A0ABQ8JZR4</accession>
<dbReference type="GeneID" id="72001967"/>
<dbReference type="Proteomes" id="UP000814176">
    <property type="component" value="Unassembled WGS sequence"/>
</dbReference>
<dbReference type="EMBL" id="JADCUA010000041">
    <property type="protein sequence ID" value="KAH9829268.1"/>
    <property type="molecule type" value="Genomic_DNA"/>
</dbReference>
<dbReference type="RefSeq" id="XP_047772762.1">
    <property type="nucleotide sequence ID" value="XM_047921235.1"/>
</dbReference>
<keyword evidence="2" id="KW-1185">Reference proteome</keyword>
<reference evidence="1 2" key="1">
    <citation type="journal article" date="2021" name="Environ. Microbiol.">
        <title>Gene family expansions and transcriptome signatures uncover fungal adaptations to wood decay.</title>
        <authorList>
            <person name="Hage H."/>
            <person name="Miyauchi S."/>
            <person name="Viragh M."/>
            <person name="Drula E."/>
            <person name="Min B."/>
            <person name="Chaduli D."/>
            <person name="Navarro D."/>
            <person name="Favel A."/>
            <person name="Norest M."/>
            <person name="Lesage-Meessen L."/>
            <person name="Balint B."/>
            <person name="Merenyi Z."/>
            <person name="de Eugenio L."/>
            <person name="Morin E."/>
            <person name="Martinez A.T."/>
            <person name="Baldrian P."/>
            <person name="Stursova M."/>
            <person name="Martinez M.J."/>
            <person name="Novotny C."/>
            <person name="Magnuson J.K."/>
            <person name="Spatafora J.W."/>
            <person name="Maurice S."/>
            <person name="Pangilinan J."/>
            <person name="Andreopoulos W."/>
            <person name="LaButti K."/>
            <person name="Hundley H."/>
            <person name="Na H."/>
            <person name="Kuo A."/>
            <person name="Barry K."/>
            <person name="Lipzen A."/>
            <person name="Henrissat B."/>
            <person name="Riley R."/>
            <person name="Ahrendt S."/>
            <person name="Nagy L.G."/>
            <person name="Grigoriev I.V."/>
            <person name="Martin F."/>
            <person name="Rosso M.N."/>
        </authorList>
    </citation>
    <scope>NUCLEOTIDE SEQUENCE [LARGE SCALE GENOMIC DNA]</scope>
    <source>
        <strain evidence="1 2">CIRM-BRFM 1785</strain>
    </source>
</reference>
<organism evidence="1 2">
    <name type="scientific">Rhodofomes roseus</name>
    <dbReference type="NCBI Taxonomy" id="34475"/>
    <lineage>
        <taxon>Eukaryota</taxon>
        <taxon>Fungi</taxon>
        <taxon>Dikarya</taxon>
        <taxon>Basidiomycota</taxon>
        <taxon>Agaricomycotina</taxon>
        <taxon>Agaricomycetes</taxon>
        <taxon>Polyporales</taxon>
        <taxon>Rhodofomes</taxon>
    </lineage>
</organism>
<sequence length="491" mass="55339">MATKRETFLQLAVRLGQDTRALSTLLLSWNDRYHKDALGILDGHLRSLGAASSEAILGKDPFSGFVSLCATLKDEIPLIVVVTMKKRKAGQQHYRKVHRRLIEDLGLRRMDNDVRMANLRAIAYEICLPRLHVPYPGHRHWVYETPEIEALWRPHIETGPLPDKRMKRLPMLAEDISQLVHIVPKDKSVIIYDSATGQIAVAVIRNFCGDQQVVDWAGDVVSLNASLRRNVRKGDPGTLVCIGYTAGSRSSPCFVWTRNTLSKKHPPEYLKSLECRTASVCSLSFNMMCGRLPDAITQDFEDFLAEHKFCRMDGNGEMAKKGSTRGTYCVEKAGEFVEFHNAELAPPAAFMGANYARYVSMALQCMALCSRDNRAMHSEHQPHRYAYSWTTNRNLSDDEGGNFYVASYGVKVCMAPNTFIAWCPRDVHGTSLMKRDPGRPDPPFAQWGLSVATSSRLPGIWKKYREGLISAEQAAKEWEETLEDDLIDDEK</sequence>
<name>A0ABQ8JZR4_9APHY</name>
<evidence type="ECO:0000313" key="2">
    <source>
        <dbReference type="Proteomes" id="UP000814176"/>
    </source>
</evidence>
<protein>
    <submittedName>
        <fullName evidence="1">Uncharacterized protein</fullName>
    </submittedName>
</protein>
<proteinExistence type="predicted"/>